<evidence type="ECO:0000256" key="11">
    <source>
        <dbReference type="HAMAP-Rule" id="MF_00300"/>
    </source>
</evidence>
<feature type="binding site" evidence="11">
    <location>
        <begin position="311"/>
        <end position="315"/>
    </location>
    <ligand>
        <name>FMN</name>
        <dbReference type="ChEBI" id="CHEBI:58210"/>
    </ligand>
</feature>
<dbReference type="EC" id="4.2.3.5" evidence="3 11"/>
<dbReference type="InterPro" id="IPR000453">
    <property type="entry name" value="Chorismate_synth"/>
</dbReference>
<dbReference type="GO" id="GO:0008652">
    <property type="term" value="P:amino acid biosynthetic process"/>
    <property type="evidence" value="ECO:0007669"/>
    <property type="project" value="UniProtKB-KW"/>
</dbReference>
<dbReference type="PIRSF" id="PIRSF001456">
    <property type="entry name" value="Chorismate_synth"/>
    <property type="match status" value="1"/>
</dbReference>
<evidence type="ECO:0000256" key="6">
    <source>
        <dbReference type="ARBA" id="ARBA00022643"/>
    </source>
</evidence>
<evidence type="ECO:0000256" key="2">
    <source>
        <dbReference type="ARBA" id="ARBA00008014"/>
    </source>
</evidence>
<evidence type="ECO:0000256" key="10">
    <source>
        <dbReference type="ARBA" id="ARBA00023239"/>
    </source>
</evidence>
<dbReference type="InterPro" id="IPR020541">
    <property type="entry name" value="Chorismate_synthase_CS"/>
</dbReference>
<name>A0A1F6A7Z5_9BACT</name>
<dbReference type="GO" id="GO:0004107">
    <property type="term" value="F:chorismate synthase activity"/>
    <property type="evidence" value="ECO:0007669"/>
    <property type="project" value="UniProtKB-UniRule"/>
</dbReference>
<comment type="cofactor">
    <cofactor evidence="11">
        <name>FMNH2</name>
        <dbReference type="ChEBI" id="CHEBI:57618"/>
    </cofactor>
    <text evidence="11">Reduced FMN (FMNH(2)).</text>
</comment>
<comment type="subunit">
    <text evidence="11">Homotetramer.</text>
</comment>
<dbReference type="STRING" id="1798384.A3D03_04070"/>
<keyword evidence="10 11" id="KW-0456">Lyase</keyword>
<comment type="function">
    <text evidence="11">Catalyzes the anti-1,4-elimination of the C-3 phosphate and the C-6 proR hydrogen from 5-enolpyruvylshikimate-3-phosphate (EPSP) to yield chorismate, which is the branch point compound that serves as the starting substrate for the three terminal pathways of aromatic amino acid biosynthesis. This reaction introduces a second double bond into the aromatic ring system.</text>
</comment>
<reference evidence="12 13" key="1">
    <citation type="journal article" date="2016" name="Nat. Commun.">
        <title>Thousands of microbial genomes shed light on interconnected biogeochemical processes in an aquifer system.</title>
        <authorList>
            <person name="Anantharaman K."/>
            <person name="Brown C.T."/>
            <person name="Hug L.A."/>
            <person name="Sharon I."/>
            <person name="Castelle C.J."/>
            <person name="Probst A.J."/>
            <person name="Thomas B.C."/>
            <person name="Singh A."/>
            <person name="Wilkins M.J."/>
            <person name="Karaoz U."/>
            <person name="Brodie E.L."/>
            <person name="Williams K.H."/>
            <person name="Hubbard S.S."/>
            <person name="Banfield J.F."/>
        </authorList>
    </citation>
    <scope>NUCLEOTIDE SEQUENCE [LARGE SCALE GENOMIC DNA]</scope>
</reference>
<evidence type="ECO:0000256" key="8">
    <source>
        <dbReference type="ARBA" id="ARBA00022857"/>
    </source>
</evidence>
<dbReference type="InterPro" id="IPR035904">
    <property type="entry name" value="Chorismate_synth_AroC_sf"/>
</dbReference>
<evidence type="ECO:0000256" key="3">
    <source>
        <dbReference type="ARBA" id="ARBA00013036"/>
    </source>
</evidence>
<dbReference type="Proteomes" id="UP000177092">
    <property type="component" value="Unassembled WGS sequence"/>
</dbReference>
<comment type="caution">
    <text evidence="12">The sequence shown here is derived from an EMBL/GenBank/DDBJ whole genome shotgun (WGS) entry which is preliminary data.</text>
</comment>
<dbReference type="NCBIfam" id="TIGR00033">
    <property type="entry name" value="aroC"/>
    <property type="match status" value="1"/>
</dbReference>
<evidence type="ECO:0000256" key="4">
    <source>
        <dbReference type="ARBA" id="ARBA00022605"/>
    </source>
</evidence>
<dbReference type="CDD" id="cd07304">
    <property type="entry name" value="Chorismate_synthase"/>
    <property type="match status" value="1"/>
</dbReference>
<keyword evidence="6 11" id="KW-0288">FMN</keyword>
<keyword evidence="4 11" id="KW-0028">Amino-acid biosynthesis</keyword>
<feature type="binding site" evidence="11">
    <location>
        <position position="46"/>
    </location>
    <ligand>
        <name>NADP(+)</name>
        <dbReference type="ChEBI" id="CHEBI:58349"/>
    </ligand>
</feature>
<dbReference type="GO" id="GO:0009423">
    <property type="term" value="P:chorismate biosynthetic process"/>
    <property type="evidence" value="ECO:0007669"/>
    <property type="project" value="UniProtKB-UniRule"/>
</dbReference>
<dbReference type="GO" id="GO:0005829">
    <property type="term" value="C:cytosol"/>
    <property type="evidence" value="ECO:0007669"/>
    <property type="project" value="TreeGrafter"/>
</dbReference>
<dbReference type="NCBIfam" id="NF003793">
    <property type="entry name" value="PRK05382.1"/>
    <property type="match status" value="1"/>
</dbReference>
<keyword evidence="5 11" id="KW-0285">Flavoprotein</keyword>
<dbReference type="GO" id="GO:0009073">
    <property type="term" value="P:aromatic amino acid family biosynthetic process"/>
    <property type="evidence" value="ECO:0007669"/>
    <property type="project" value="UniProtKB-KW"/>
</dbReference>
<dbReference type="SUPFAM" id="SSF103263">
    <property type="entry name" value="Chorismate synthase, AroC"/>
    <property type="match status" value="1"/>
</dbReference>
<dbReference type="Gene3D" id="3.60.150.10">
    <property type="entry name" value="Chorismate synthase AroC"/>
    <property type="match status" value="1"/>
</dbReference>
<organism evidence="12 13">
    <name type="scientific">Candidatus Gottesmanbacteria bacterium RIFCSPHIGHO2_02_FULL_40_13</name>
    <dbReference type="NCBI Taxonomy" id="1798384"/>
    <lineage>
        <taxon>Bacteria</taxon>
        <taxon>Candidatus Gottesmaniibacteriota</taxon>
    </lineage>
</organism>
<dbReference type="AlphaFoldDB" id="A0A1F6A7Z5"/>
<dbReference type="UniPathway" id="UPA00053">
    <property type="reaction ID" value="UER00090"/>
</dbReference>
<dbReference type="EMBL" id="MFJN01000034">
    <property type="protein sequence ID" value="OGG20828.1"/>
    <property type="molecule type" value="Genomic_DNA"/>
</dbReference>
<dbReference type="GO" id="GO:0010181">
    <property type="term" value="F:FMN binding"/>
    <property type="evidence" value="ECO:0007669"/>
    <property type="project" value="TreeGrafter"/>
</dbReference>
<evidence type="ECO:0000256" key="7">
    <source>
        <dbReference type="ARBA" id="ARBA00022827"/>
    </source>
</evidence>
<comment type="similarity">
    <text evidence="2 11">Belongs to the chorismate synthase family.</text>
</comment>
<feature type="binding site" evidence="11">
    <location>
        <begin position="131"/>
        <end position="133"/>
    </location>
    <ligand>
        <name>FMN</name>
        <dbReference type="ChEBI" id="CHEBI:58210"/>
    </ligand>
</feature>
<feature type="binding site" evidence="11">
    <location>
        <position position="40"/>
    </location>
    <ligand>
        <name>NADP(+)</name>
        <dbReference type="ChEBI" id="CHEBI:58349"/>
    </ligand>
</feature>
<dbReference type="PANTHER" id="PTHR21085:SF0">
    <property type="entry name" value="CHORISMATE SYNTHASE"/>
    <property type="match status" value="1"/>
</dbReference>
<feature type="binding site" evidence="11">
    <location>
        <position position="296"/>
    </location>
    <ligand>
        <name>FMN</name>
        <dbReference type="ChEBI" id="CHEBI:58210"/>
    </ligand>
</feature>
<protein>
    <recommendedName>
        <fullName evidence="3 11">Chorismate synthase</fullName>
        <shortName evidence="11">CS</shortName>
        <ecNumber evidence="3 11">4.2.3.5</ecNumber>
    </recommendedName>
    <alternativeName>
        <fullName evidence="11">5-enolpyruvylshikimate-3-phosphate phospholyase</fullName>
    </alternativeName>
</protein>
<keyword evidence="7 11" id="KW-0274">FAD</keyword>
<evidence type="ECO:0000256" key="9">
    <source>
        <dbReference type="ARBA" id="ARBA00023141"/>
    </source>
</evidence>
<evidence type="ECO:0000256" key="5">
    <source>
        <dbReference type="ARBA" id="ARBA00022630"/>
    </source>
</evidence>
<evidence type="ECO:0000256" key="1">
    <source>
        <dbReference type="ARBA" id="ARBA00005044"/>
    </source>
</evidence>
<dbReference type="HAMAP" id="MF_00300">
    <property type="entry name" value="Chorismate_synth"/>
    <property type="match status" value="1"/>
</dbReference>
<comment type="caution">
    <text evidence="11">Lacks conserved residue(s) required for the propagation of feature annotation.</text>
</comment>
<accession>A0A1F6A7Z5</accession>
<dbReference type="FunFam" id="3.60.150.10:FF:000002">
    <property type="entry name" value="Chorismate synthase"/>
    <property type="match status" value="1"/>
</dbReference>
<keyword evidence="9 11" id="KW-0057">Aromatic amino acid biosynthesis</keyword>
<dbReference type="PANTHER" id="PTHR21085">
    <property type="entry name" value="CHORISMATE SYNTHASE"/>
    <property type="match status" value="1"/>
</dbReference>
<evidence type="ECO:0000313" key="13">
    <source>
        <dbReference type="Proteomes" id="UP000177092"/>
    </source>
</evidence>
<proteinExistence type="inferred from homology"/>
<dbReference type="PROSITE" id="PS00788">
    <property type="entry name" value="CHORISMATE_SYNTHASE_2"/>
    <property type="match status" value="1"/>
</dbReference>
<sequence length="388" mass="41791">MIRFLTAGESHGPAEVAILEGIPAGLSLVHHDIQKELEKRKSGAGRGGRGKIESDTVKILSGVRNGKTLGSPIALLVDNMDHDNWNEKMSIEPLTSEGVKLKHLTNPRPGHADLAGVIKYHFDDVRSVLERASARETVMRVAVGAICKKLLAEFKMLIASHTVQIGKVILEAEERDFHKIVSVDQTDPDIRCIEMNTSKRMKQAIIDATMSKDTLGGVIEVIASRVPAGLGSYVHYDRKLDGLIAGALMSIPSVKAVEIGTGVANASDLGSDVHDEIISDGHNIRRKTNRAGGLEGGVTNGENVVVRVYHKPLSSLGSPLNTIDLKTKKAAKALLERSDICVIPRAGVISEAMLSFVLANSFLEKFGGDSMAEINGNYLSYLGNLRNL</sequence>
<comment type="pathway">
    <text evidence="1 11">Metabolic intermediate biosynthesis; chorismate biosynthesis; chorismate from D-erythrose 4-phosphate and phosphoenolpyruvate: step 7/7.</text>
</comment>
<feature type="binding site" evidence="11">
    <location>
        <position position="337"/>
    </location>
    <ligand>
        <name>FMN</name>
        <dbReference type="ChEBI" id="CHEBI:58210"/>
    </ligand>
</feature>
<keyword evidence="8 11" id="KW-0521">NADP</keyword>
<comment type="catalytic activity">
    <reaction evidence="11">
        <text>5-O-(1-carboxyvinyl)-3-phosphoshikimate = chorismate + phosphate</text>
        <dbReference type="Rhea" id="RHEA:21020"/>
        <dbReference type="ChEBI" id="CHEBI:29748"/>
        <dbReference type="ChEBI" id="CHEBI:43474"/>
        <dbReference type="ChEBI" id="CHEBI:57701"/>
        <dbReference type="EC" id="4.2.3.5"/>
    </reaction>
</comment>
<evidence type="ECO:0000313" key="12">
    <source>
        <dbReference type="EMBL" id="OGG20828.1"/>
    </source>
</evidence>
<gene>
    <name evidence="11" type="primary">aroC</name>
    <name evidence="12" type="ORF">A3D03_04070</name>
</gene>
<dbReference type="Pfam" id="PF01264">
    <property type="entry name" value="Chorismate_synt"/>
    <property type="match status" value="1"/>
</dbReference>